<gene>
    <name evidence="1" type="ORF">MSIBF_A1830010</name>
</gene>
<dbReference type="AlphaFoldDB" id="A0A098E8Z0"/>
<name>A0A098E8Z0_9ZZZZ</name>
<evidence type="ECO:0000313" key="1">
    <source>
        <dbReference type="EMBL" id="CEG11976.1"/>
    </source>
</evidence>
<organism evidence="1">
    <name type="scientific">groundwater metagenome</name>
    <dbReference type="NCBI Taxonomy" id="717931"/>
    <lineage>
        <taxon>unclassified sequences</taxon>
        <taxon>metagenomes</taxon>
        <taxon>ecological metagenomes</taxon>
    </lineage>
</organism>
<sequence length="45" mass="5568">MTIKEALEKTSMSDIKNWTDENIRTTLLKKRREFFSYQKMERRTI</sequence>
<accession>A0A098E8Z0</accession>
<proteinExistence type="predicted"/>
<reference evidence="1" key="1">
    <citation type="submission" date="2014-09" db="EMBL/GenBank/DDBJ databases">
        <authorList>
            <person name="Probst J Alexander"/>
        </authorList>
    </citation>
    <scope>NUCLEOTIDE SEQUENCE</scope>
</reference>
<protein>
    <submittedName>
        <fullName evidence="1">Uncharacterized protein</fullName>
    </submittedName>
</protein>
<dbReference type="EMBL" id="CCXY01000094">
    <property type="protein sequence ID" value="CEG11976.1"/>
    <property type="molecule type" value="Genomic_DNA"/>
</dbReference>